<keyword evidence="3" id="KW-1185">Reference proteome</keyword>
<accession>A0ABM8G578</accession>
<proteinExistence type="predicted"/>
<organism evidence="2 3">
    <name type="scientific">Paraoerskovia sediminicola</name>
    <dbReference type="NCBI Taxonomy" id="1138587"/>
    <lineage>
        <taxon>Bacteria</taxon>
        <taxon>Bacillati</taxon>
        <taxon>Actinomycetota</taxon>
        <taxon>Actinomycetes</taxon>
        <taxon>Micrococcales</taxon>
        <taxon>Cellulomonadaceae</taxon>
        <taxon>Paraoerskovia</taxon>
    </lineage>
</organism>
<dbReference type="Proteomes" id="UP001321475">
    <property type="component" value="Chromosome"/>
</dbReference>
<dbReference type="RefSeq" id="WP_434019683.1">
    <property type="nucleotide sequence ID" value="NZ_AP027729.1"/>
</dbReference>
<sequence length="115" mass="13170">MDKRHEAAEIDDVVTRVAVRFPDVPEADIREQVEAEAARHSDAHVRDFVPVLVENAVMSTMRAGVRQHRSPARPERTRTARARRRRSSYACVSCAGNLRSCHDPRWLRPSRATRE</sequence>
<evidence type="ECO:0000313" key="3">
    <source>
        <dbReference type="Proteomes" id="UP001321475"/>
    </source>
</evidence>
<protein>
    <submittedName>
        <fullName evidence="2">Uncharacterized protein</fullName>
    </submittedName>
</protein>
<evidence type="ECO:0000313" key="2">
    <source>
        <dbReference type="EMBL" id="BDZ43251.1"/>
    </source>
</evidence>
<dbReference type="NCBIfam" id="NF046112">
    <property type="entry name" value="MSMEG_6209_Nter"/>
    <property type="match status" value="1"/>
</dbReference>
<dbReference type="EMBL" id="AP027729">
    <property type="protein sequence ID" value="BDZ43251.1"/>
    <property type="molecule type" value="Genomic_DNA"/>
</dbReference>
<gene>
    <name evidence="2" type="ORF">GCM10025865_25500</name>
</gene>
<name>A0ABM8G578_9CELL</name>
<evidence type="ECO:0000256" key="1">
    <source>
        <dbReference type="SAM" id="MobiDB-lite"/>
    </source>
</evidence>
<reference evidence="3" key="1">
    <citation type="journal article" date="2019" name="Int. J. Syst. Evol. Microbiol.">
        <title>The Global Catalogue of Microorganisms (GCM) 10K type strain sequencing project: providing services to taxonomists for standard genome sequencing and annotation.</title>
        <authorList>
            <consortium name="The Broad Institute Genomics Platform"/>
            <consortium name="The Broad Institute Genome Sequencing Center for Infectious Disease"/>
            <person name="Wu L."/>
            <person name="Ma J."/>
        </authorList>
    </citation>
    <scope>NUCLEOTIDE SEQUENCE [LARGE SCALE GENOMIC DNA]</scope>
    <source>
        <strain evidence="3">NBRC 108565</strain>
    </source>
</reference>
<feature type="region of interest" description="Disordered" evidence="1">
    <location>
        <begin position="62"/>
        <end position="84"/>
    </location>
</feature>